<dbReference type="PANTHER" id="PTHR43818">
    <property type="entry name" value="BCDNA.GH03377"/>
    <property type="match status" value="1"/>
</dbReference>
<dbReference type="Pfam" id="PF01408">
    <property type="entry name" value="GFO_IDH_MocA"/>
    <property type="match status" value="1"/>
</dbReference>
<feature type="domain" description="Gfo/Idh/MocA-like oxidoreductase bacterial type C-terminal" evidence="3">
    <location>
        <begin position="166"/>
        <end position="419"/>
    </location>
</feature>
<accession>A0AAE3VJZ9</accession>
<evidence type="ECO:0000313" key="5">
    <source>
        <dbReference type="Proteomes" id="UP001238163"/>
    </source>
</evidence>
<dbReference type="Gene3D" id="3.30.360.10">
    <property type="entry name" value="Dihydrodipicolinate Reductase, domain 2"/>
    <property type="match status" value="1"/>
</dbReference>
<dbReference type="SUPFAM" id="SSF51735">
    <property type="entry name" value="NAD(P)-binding Rossmann-fold domains"/>
    <property type="match status" value="1"/>
</dbReference>
<reference evidence="4" key="1">
    <citation type="submission" date="2023-07" db="EMBL/GenBank/DDBJ databases">
        <title>Genomic Encyclopedia of Type Strains, Phase IV (KMG-IV): sequencing the most valuable type-strain genomes for metagenomic binning, comparative biology and taxonomic classification.</title>
        <authorList>
            <person name="Goeker M."/>
        </authorList>
    </citation>
    <scope>NUCLEOTIDE SEQUENCE</scope>
    <source>
        <strain evidence="4">DSM 24202</strain>
    </source>
</reference>
<dbReference type="EMBL" id="JAUSVL010000001">
    <property type="protein sequence ID" value="MDQ0291869.1"/>
    <property type="molecule type" value="Genomic_DNA"/>
</dbReference>
<dbReference type="NCBIfam" id="TIGR01409">
    <property type="entry name" value="TAT_signal_seq"/>
    <property type="match status" value="1"/>
</dbReference>
<organism evidence="4 5">
    <name type="scientific">Oligosphaera ethanolica</name>
    <dbReference type="NCBI Taxonomy" id="760260"/>
    <lineage>
        <taxon>Bacteria</taxon>
        <taxon>Pseudomonadati</taxon>
        <taxon>Lentisphaerota</taxon>
        <taxon>Oligosphaeria</taxon>
        <taxon>Oligosphaerales</taxon>
        <taxon>Oligosphaeraceae</taxon>
        <taxon>Oligosphaera</taxon>
    </lineage>
</organism>
<dbReference type="PROSITE" id="PS51318">
    <property type="entry name" value="TAT"/>
    <property type="match status" value="1"/>
</dbReference>
<name>A0AAE3VJZ9_9BACT</name>
<dbReference type="Pfam" id="PF19051">
    <property type="entry name" value="GFO_IDH_MocA_C2"/>
    <property type="match status" value="1"/>
</dbReference>
<gene>
    <name evidence="4" type="ORF">J3R75_003976</name>
</gene>
<dbReference type="PANTHER" id="PTHR43818:SF11">
    <property type="entry name" value="BCDNA.GH03377"/>
    <property type="match status" value="1"/>
</dbReference>
<dbReference type="Proteomes" id="UP001238163">
    <property type="component" value="Unassembled WGS sequence"/>
</dbReference>
<evidence type="ECO:0000259" key="3">
    <source>
        <dbReference type="Pfam" id="PF19051"/>
    </source>
</evidence>
<protein>
    <submittedName>
        <fullName evidence="4">Dehydrogenase</fullName>
    </submittedName>
</protein>
<proteinExistence type="predicted"/>
<dbReference type="InterPro" id="IPR000683">
    <property type="entry name" value="Gfo/Idh/MocA-like_OxRdtase_N"/>
</dbReference>
<dbReference type="RefSeq" id="WP_307265256.1">
    <property type="nucleotide sequence ID" value="NZ_JAUSVL010000001.1"/>
</dbReference>
<dbReference type="InterPro" id="IPR006311">
    <property type="entry name" value="TAT_signal"/>
</dbReference>
<dbReference type="InterPro" id="IPR036291">
    <property type="entry name" value="NAD(P)-bd_dom_sf"/>
</dbReference>
<comment type="caution">
    <text evidence="4">The sequence shown here is derived from an EMBL/GenBank/DDBJ whole genome shotgun (WGS) entry which is preliminary data.</text>
</comment>
<evidence type="ECO:0000256" key="1">
    <source>
        <dbReference type="ARBA" id="ARBA00023002"/>
    </source>
</evidence>
<dbReference type="Gene3D" id="3.40.50.720">
    <property type="entry name" value="NAD(P)-binding Rossmann-like Domain"/>
    <property type="match status" value="1"/>
</dbReference>
<evidence type="ECO:0000313" key="4">
    <source>
        <dbReference type="EMBL" id="MDQ0291869.1"/>
    </source>
</evidence>
<keyword evidence="5" id="KW-1185">Reference proteome</keyword>
<dbReference type="GO" id="GO:0000166">
    <property type="term" value="F:nucleotide binding"/>
    <property type="evidence" value="ECO:0007669"/>
    <property type="project" value="InterPro"/>
</dbReference>
<dbReference type="SUPFAM" id="SSF55347">
    <property type="entry name" value="Glyceraldehyde-3-phosphate dehydrogenase-like, C-terminal domain"/>
    <property type="match status" value="1"/>
</dbReference>
<dbReference type="GO" id="GO:0016491">
    <property type="term" value="F:oxidoreductase activity"/>
    <property type="evidence" value="ECO:0007669"/>
    <property type="project" value="UniProtKB-KW"/>
</dbReference>
<dbReference type="InterPro" id="IPR019546">
    <property type="entry name" value="TAT_signal_bac_arc"/>
</dbReference>
<evidence type="ECO:0000259" key="2">
    <source>
        <dbReference type="Pfam" id="PF01408"/>
    </source>
</evidence>
<feature type="domain" description="Gfo/Idh/MocA-like oxidoreductase N-terminal" evidence="2">
    <location>
        <begin position="45"/>
        <end position="156"/>
    </location>
</feature>
<dbReference type="InterPro" id="IPR050463">
    <property type="entry name" value="Gfo/Idh/MocA_oxidrdct_glycsds"/>
</dbReference>
<dbReference type="InterPro" id="IPR043906">
    <property type="entry name" value="Gfo/Idh/MocA_OxRdtase_bact_C"/>
</dbReference>
<sequence length="421" mass="46425">MSKNTGITRRRFLGGSAAVGAALQIVPSSYVFGGPTAPSNVITRAVIGTGGMGMGHVTKYPQTLAVCDVDKARLQRAVDKAGGDVSAYSDWREILDRDDIDTVHIPTPPHWHAQIAIAAAKAGKDIYSEKPATHTLAESRALVEAVERAGVVYQANTWGRGSGHFMRKLVASGLLGTPLAVCLNPRYCPTGFKIRQWSGRPNLQPQAVPEVLDYDMWLGPAPYKPYNAHRVHGSFRGYWDYDEGGFGDMGQHHIDPIQYALGKDDTGPVEVEAVAPWPQHPDACGLWGTIYLKYADGTTMIIESWEWGEKTTEGRPLLEGPNGKYWGGNRLEPANLLEELRHFPDPPRLQSWEHAVRTRENVHGAKPNVWQATRSADILHLASLAVRLGRKITWDPVKQNFPDDADAMRLASPPRRAPWLL</sequence>
<dbReference type="AlphaFoldDB" id="A0AAE3VJZ9"/>
<keyword evidence="1" id="KW-0560">Oxidoreductase</keyword>